<sequence>MKKQVTDIPEGAIHNNRVDFEKLGQLVTNVESGPKCEESVIKKLRGCRIDMERVRAHTHAVSSIPTSSDSPVVRSLCETVRQQTDIIVGIAATACDPEREIQGFACRLTGKAGKDPDLTDLPEDIVSFVIDFLMDALGLGNPDIDKHERDLVARRSL</sequence>
<dbReference type="EMBL" id="UZAH01040678">
    <property type="protein sequence ID" value="VDP59069.1"/>
    <property type="molecule type" value="Genomic_DNA"/>
</dbReference>
<evidence type="ECO:0000313" key="1">
    <source>
        <dbReference type="EMBL" id="VDP59069.1"/>
    </source>
</evidence>
<accession>A0A3P8IQ41</accession>
<organism evidence="1">
    <name type="scientific">Heligmosomoides polygyrus</name>
    <name type="common">Parasitic roundworm</name>
    <dbReference type="NCBI Taxonomy" id="6339"/>
    <lineage>
        <taxon>Eukaryota</taxon>
        <taxon>Metazoa</taxon>
        <taxon>Ecdysozoa</taxon>
        <taxon>Nematoda</taxon>
        <taxon>Chromadorea</taxon>
        <taxon>Rhabditida</taxon>
        <taxon>Rhabditina</taxon>
        <taxon>Rhabditomorpha</taxon>
        <taxon>Strongyloidea</taxon>
        <taxon>Heligmosomidae</taxon>
        <taxon>Heligmosomoides</taxon>
    </lineage>
</organism>
<protein>
    <submittedName>
        <fullName evidence="1">Uncharacterized protein</fullName>
    </submittedName>
</protein>
<gene>
    <name evidence="1" type="ORF">HPBE_LOCUS26712</name>
</gene>
<name>A0A3P8IQ41_HELPZ</name>
<reference evidence="1" key="1">
    <citation type="submission" date="2018-11" db="EMBL/GenBank/DDBJ databases">
        <authorList>
            <consortium name="Pathogen Informatics"/>
        </authorList>
    </citation>
    <scope>NUCLEOTIDE SEQUENCE [LARGE SCALE GENOMIC DNA]</scope>
</reference>
<dbReference type="AlphaFoldDB" id="A0A3P8IQ41"/>
<proteinExistence type="predicted"/>